<proteinExistence type="predicted"/>
<sequence>MKEQREQVSDETLIYNLNKQVEQIWKENFILIAQLEDFDNLLKNKKSVENFGNQAARINLQTSRNIDNIRKIKSIITTKKIKVYSSEEFENWRLENEIKVFVQLIESKISNIFFKQIDLIKESEFEKFLTKMEEDQSQLEWAVYSGDQSFVNAAERATPPGGKLSYSKQRSSLQRMMVDITKRKKLVVAEKIKSGEQQAYSFQLLQQQQAQLHSIQQQQMGGAPTLWNVGIAYRPPDSIFNISAGYQQGKANIQVTMIPDEHASLLGATGFTAGVGPGNLGLSLNLNI</sequence>
<evidence type="ECO:0000313" key="1">
    <source>
        <dbReference type="EMBL" id="AFP65501.1"/>
    </source>
</evidence>
<dbReference type="Proteomes" id="UP000243348">
    <property type="component" value="Nucleomorph 2"/>
</dbReference>
<geneLocation type="nucleomorph" evidence="1"/>
<protein>
    <submittedName>
        <fullName evidence="1">Uncharacterized protein</fullName>
    </submittedName>
</protein>
<dbReference type="EMBL" id="CP003681">
    <property type="protein sequence ID" value="AFP65501.1"/>
    <property type="molecule type" value="Genomic_DNA"/>
</dbReference>
<dbReference type="AlphaFoldDB" id="J7G610"/>
<evidence type="ECO:0000313" key="2">
    <source>
        <dbReference type="Proteomes" id="UP000243348"/>
    </source>
</evidence>
<organism evidence="1 2">
    <name type="scientific">Chroomonas mesostigmatica CCMP1168</name>
    <dbReference type="NCBI Taxonomy" id="1195612"/>
    <lineage>
        <taxon>Eukaryota</taxon>
        <taxon>Cryptophyceae</taxon>
        <taxon>Pyrenomonadales</taxon>
        <taxon>Chroomonadaceae</taxon>
        <taxon>Chroomonas</taxon>
    </lineage>
</organism>
<gene>
    <name evidence="1" type="ORF">CMESO_334</name>
</gene>
<keyword evidence="1" id="KW-0542">Nucleomorph</keyword>
<reference evidence="1 2" key="1">
    <citation type="journal article" date="2012" name="Genome Biol. Evol.">
        <title>Nucleomorph genome sequence of the cryptophyte alga Chroomonas mesostigmatica CCMP1168 reveals lineage-specific gene loss and genome complexity.</title>
        <authorList>
            <person name="Moore C.E."/>
            <person name="Curtis B."/>
            <person name="Mills T."/>
            <person name="Tanifuji G."/>
            <person name="Archibald J.M."/>
        </authorList>
    </citation>
    <scope>NUCLEOTIDE SEQUENCE [LARGE SCALE GENOMIC DNA]</scope>
    <source>
        <strain evidence="1 2">CCMP1168</strain>
    </source>
</reference>
<accession>J7G610</accession>
<name>J7G610_9CRYP</name>